<dbReference type="GO" id="GO:0060271">
    <property type="term" value="P:cilium assembly"/>
    <property type="evidence" value="ECO:0007669"/>
    <property type="project" value="TreeGrafter"/>
</dbReference>
<comment type="subcellular location">
    <subcellularLocation>
        <location evidence="2">Cytoplasm</location>
        <location evidence="2">Cytoskeleton</location>
        <location evidence="2">Cilium basal body</location>
    </subcellularLocation>
    <subcellularLocation>
        <location evidence="1">Cytoplasm</location>
        <location evidence="1">Cytoskeleton</location>
        <location evidence="1">Microtubule organizing center</location>
        <location evidence="1">Centrosome</location>
        <location evidence="1">Centriole</location>
    </subcellularLocation>
</comment>
<feature type="compositionally biased region" description="Gly residues" evidence="8">
    <location>
        <begin position="307"/>
        <end position="316"/>
    </location>
</feature>
<dbReference type="Gene3D" id="3.30.160.60">
    <property type="entry name" value="Classic Zinc Finger"/>
    <property type="match status" value="1"/>
</dbReference>
<dbReference type="GO" id="GO:0005737">
    <property type="term" value="C:cytoplasm"/>
    <property type="evidence" value="ECO:0007669"/>
    <property type="project" value="TreeGrafter"/>
</dbReference>
<dbReference type="EMBL" id="KZ995888">
    <property type="protein sequence ID" value="RKO89786.1"/>
    <property type="molecule type" value="Genomic_DNA"/>
</dbReference>
<dbReference type="SMART" id="SM00355">
    <property type="entry name" value="ZnF_C2H2"/>
    <property type="match status" value="1"/>
</dbReference>
<dbReference type="Pfam" id="PF13815">
    <property type="entry name" value="Dzip-like_N"/>
    <property type="match status" value="1"/>
</dbReference>
<feature type="region of interest" description="Disordered" evidence="8">
    <location>
        <begin position="591"/>
        <end position="621"/>
    </location>
</feature>
<name>A0A4P9WGZ3_9FUNG</name>
<dbReference type="GO" id="GO:0036064">
    <property type="term" value="C:ciliary basal body"/>
    <property type="evidence" value="ECO:0007669"/>
    <property type="project" value="TreeGrafter"/>
</dbReference>
<dbReference type="OrthoDB" id="515971at2759"/>
<keyword evidence="7" id="KW-0479">Metal-binding</keyword>
<evidence type="ECO:0000256" key="5">
    <source>
        <dbReference type="ARBA" id="ARBA00023212"/>
    </source>
</evidence>
<evidence type="ECO:0000256" key="2">
    <source>
        <dbReference type="ARBA" id="ARBA00004120"/>
    </source>
</evidence>
<reference evidence="11" key="1">
    <citation type="journal article" date="2018" name="Nat. Microbiol.">
        <title>Leveraging single-cell genomics to expand the fungal tree of life.</title>
        <authorList>
            <person name="Ahrendt S.R."/>
            <person name="Quandt C.A."/>
            <person name="Ciobanu D."/>
            <person name="Clum A."/>
            <person name="Salamov A."/>
            <person name="Andreopoulos B."/>
            <person name="Cheng J.F."/>
            <person name="Woyke T."/>
            <person name="Pelin A."/>
            <person name="Henrissat B."/>
            <person name="Reynolds N.K."/>
            <person name="Benny G.L."/>
            <person name="Smith M.E."/>
            <person name="James T.Y."/>
            <person name="Grigoriev I.V."/>
        </authorList>
    </citation>
    <scope>NUCLEOTIDE SEQUENCE [LARGE SCALE GENOMIC DNA]</scope>
</reference>
<evidence type="ECO:0000313" key="10">
    <source>
        <dbReference type="EMBL" id="RKO89786.1"/>
    </source>
</evidence>
<accession>A0A4P9WGZ3</accession>
<sequence>MNHTPDPWHPAPGPSPFADAARRTSTSPHPPNGTPKFGPRPPDSPRWRADPRSALPPVMQGFYFRKRRDRLNWRLLASVQVDRIMKEVDIGCLQEIMENITYCDVEAEDLRYVDPNFIKLFQLSQLMVEYLLHSQDYLAGERLLLAENLETVGKKLEVTLGEHEKQSADLGTLKKELRAVKKTLYVYQLMARVPGGLGSNAGPSVASYHRCPHCAKTFSSQQFLENHLQRRHVEVMCVGAPVPVVTYVPQQLQPQSARLADSEKSLRAEMELRTEQAVKERLASVENAQRDERLRHEKEVQDLKVSEGGGTGSHGRSGGRARRGIWSRDQQSARWDNGAESEYFFLSIRGTDLLLWQLDDERAALKEEKAELEKLVAQVTAPRARFGPLEDEPSTPPPPKRGDSVIIEKFSEQQSEALAAIEQKFMTEILAMREGVLGSQRVDGLGTRKIFEETELMNPPHPPPPLPGDHNRKTHDRESLESRLALATTQLQTLQRALADEHDRSAARERQLASDSDRRWAAEIARLERMSEDARRAAVADVEEKLRRDRDRDREAAARPPIAPVDKQADTIVNNMKAMLRHLSAADVNGPLAPPQVSVTEEAAPISPKQAEVPETRDEDPWERLMTLMRDHT</sequence>
<feature type="region of interest" description="Disordered" evidence="8">
    <location>
        <begin position="454"/>
        <end position="479"/>
    </location>
</feature>
<feature type="domain" description="C2H2-type" evidence="9">
    <location>
        <begin position="209"/>
        <end position="232"/>
    </location>
</feature>
<dbReference type="GO" id="GO:0008270">
    <property type="term" value="F:zinc ion binding"/>
    <property type="evidence" value="ECO:0007669"/>
    <property type="project" value="UniProtKB-KW"/>
</dbReference>
<evidence type="ECO:0000256" key="8">
    <source>
        <dbReference type="SAM" id="MobiDB-lite"/>
    </source>
</evidence>
<evidence type="ECO:0000256" key="6">
    <source>
        <dbReference type="ARBA" id="ARBA00023273"/>
    </source>
</evidence>
<evidence type="ECO:0000259" key="9">
    <source>
        <dbReference type="PROSITE" id="PS50157"/>
    </source>
</evidence>
<comment type="similarity">
    <text evidence="3">Belongs to the DZIP C2H2-type zinc-finger protein family.</text>
</comment>
<evidence type="ECO:0000256" key="1">
    <source>
        <dbReference type="ARBA" id="ARBA00004114"/>
    </source>
</evidence>
<keyword evidence="7" id="KW-0862">Zinc</keyword>
<dbReference type="Proteomes" id="UP000269721">
    <property type="component" value="Unassembled WGS sequence"/>
</dbReference>
<keyword evidence="7" id="KW-0863">Zinc-finger</keyword>
<feature type="compositionally biased region" description="Basic and acidic residues" evidence="8">
    <location>
        <begin position="530"/>
        <end position="557"/>
    </location>
</feature>
<feature type="compositionally biased region" description="Pro residues" evidence="8">
    <location>
        <begin position="28"/>
        <end position="42"/>
    </location>
</feature>
<evidence type="ECO:0000256" key="4">
    <source>
        <dbReference type="ARBA" id="ARBA00023054"/>
    </source>
</evidence>
<dbReference type="PROSITE" id="PS50157">
    <property type="entry name" value="ZINC_FINGER_C2H2_2"/>
    <property type="match status" value="1"/>
</dbReference>
<dbReference type="GO" id="GO:0005814">
    <property type="term" value="C:centriole"/>
    <property type="evidence" value="ECO:0007669"/>
    <property type="project" value="UniProtKB-SubCell"/>
</dbReference>
<keyword evidence="5" id="KW-0206">Cytoskeleton</keyword>
<organism evidence="10 11">
    <name type="scientific">Blyttiomyces helicus</name>
    <dbReference type="NCBI Taxonomy" id="388810"/>
    <lineage>
        <taxon>Eukaryota</taxon>
        <taxon>Fungi</taxon>
        <taxon>Fungi incertae sedis</taxon>
        <taxon>Chytridiomycota</taxon>
        <taxon>Chytridiomycota incertae sedis</taxon>
        <taxon>Chytridiomycetes</taxon>
        <taxon>Chytridiomycetes incertae sedis</taxon>
        <taxon>Blyttiomyces</taxon>
    </lineage>
</organism>
<evidence type="ECO:0000313" key="11">
    <source>
        <dbReference type="Proteomes" id="UP000269721"/>
    </source>
</evidence>
<dbReference type="PANTHER" id="PTHR21502:SF3">
    <property type="entry name" value="CILIUM ASSEMBLY PROTEIN DZIP1L"/>
    <property type="match status" value="1"/>
</dbReference>
<proteinExistence type="inferred from homology"/>
<dbReference type="AlphaFoldDB" id="A0A4P9WGZ3"/>
<dbReference type="PANTHER" id="PTHR21502">
    <property type="entry name" value="ZINC FINGER PROTEIN DZIP1"/>
    <property type="match status" value="1"/>
</dbReference>
<keyword evidence="5" id="KW-0963">Cytoplasm</keyword>
<feature type="region of interest" description="Disordered" evidence="8">
    <location>
        <begin position="304"/>
        <end position="330"/>
    </location>
</feature>
<evidence type="ECO:0000256" key="3">
    <source>
        <dbReference type="ARBA" id="ARBA00009131"/>
    </source>
</evidence>
<feature type="non-terminal residue" evidence="10">
    <location>
        <position position="633"/>
    </location>
</feature>
<dbReference type="InterPro" id="IPR013087">
    <property type="entry name" value="Znf_C2H2_type"/>
</dbReference>
<protein>
    <submittedName>
        <fullName evidence="10">Iguana/Dzip1-like DAZ-interacting protein N-terminal-domain-containing protein</fullName>
    </submittedName>
</protein>
<keyword evidence="6" id="KW-0966">Cell projection</keyword>
<evidence type="ECO:0000256" key="7">
    <source>
        <dbReference type="PROSITE-ProRule" id="PRU00042"/>
    </source>
</evidence>
<dbReference type="InterPro" id="IPR051241">
    <property type="entry name" value="DZIP_RILPL"/>
</dbReference>
<dbReference type="InterPro" id="IPR032714">
    <property type="entry name" value="DZIP1_N"/>
</dbReference>
<feature type="region of interest" description="Disordered" evidence="8">
    <location>
        <begin position="1"/>
        <end position="53"/>
    </location>
</feature>
<feature type="region of interest" description="Disordered" evidence="8">
    <location>
        <begin position="530"/>
        <end position="560"/>
    </location>
</feature>
<keyword evidence="4" id="KW-0175">Coiled coil</keyword>
<dbReference type="PROSITE" id="PS00028">
    <property type="entry name" value="ZINC_FINGER_C2H2_1"/>
    <property type="match status" value="1"/>
</dbReference>
<gene>
    <name evidence="10" type="ORF">BDK51DRAFT_28152</name>
</gene>
<feature type="region of interest" description="Disordered" evidence="8">
    <location>
        <begin position="383"/>
        <end position="404"/>
    </location>
</feature>
<feature type="compositionally biased region" description="Basic and acidic residues" evidence="8">
    <location>
        <begin position="469"/>
        <end position="479"/>
    </location>
</feature>
<keyword evidence="11" id="KW-1185">Reference proteome</keyword>